<evidence type="ECO:0000313" key="2">
    <source>
        <dbReference type="EMBL" id="KAG7445966.1"/>
    </source>
</evidence>
<keyword evidence="3" id="KW-1185">Reference proteome</keyword>
<dbReference type="RefSeq" id="XP_043039466.1">
    <property type="nucleotide sequence ID" value="XM_043177219.1"/>
</dbReference>
<feature type="compositionally biased region" description="Polar residues" evidence="1">
    <location>
        <begin position="99"/>
        <end position="111"/>
    </location>
</feature>
<sequence>MTDQAPNVVQNDITDTRNSPRSEGRAMENITNPLDFPSWDTLHVASSEPSDNGLHLPGEDGGDELDTDGSADSEFFREQERPQIDETTILVDSERDSSSEFFTEPDSSATLSKPPELASVSRVPKSPSKFIGVVIPKSGHSTPNRYTPHAPSTTKTFIPNTVCDDASDATTAKTNPVRALAQTTLEEPIVNHDESLVSALQAAFSQNAKVNSTFTTTVKDVPPSKDKPLKTILVSPAQDRPVRPRAKIQKHVHFDLNDIEEWLETDYATVHVPSTPNSKDLLEVTLEALRQVETGHDAPERTKKCWENDPKSLTENYLSRVGEWFGPEALKDVKPMGHKLPKASTKSAQRSREMSMEVDTPPNEVGEGMYLGKRKRPDTDKYATVEASALVNNKQDSPDVDTDTQKNDTIETMERNGFSEREIHLIQKLVKGKRAMEPKEVRELDICLADIKRMGEHVNWSGLGIVMWAALKRLSSMEDAPKKLRSRALEIGQFWQGRMG</sequence>
<organism evidence="2 3">
    <name type="scientific">Guyanagaster necrorhizus</name>
    <dbReference type="NCBI Taxonomy" id="856835"/>
    <lineage>
        <taxon>Eukaryota</taxon>
        <taxon>Fungi</taxon>
        <taxon>Dikarya</taxon>
        <taxon>Basidiomycota</taxon>
        <taxon>Agaricomycotina</taxon>
        <taxon>Agaricomycetes</taxon>
        <taxon>Agaricomycetidae</taxon>
        <taxon>Agaricales</taxon>
        <taxon>Marasmiineae</taxon>
        <taxon>Physalacriaceae</taxon>
        <taxon>Guyanagaster</taxon>
    </lineage>
</organism>
<feature type="compositionally biased region" description="Basic and acidic residues" evidence="1">
    <location>
        <begin position="14"/>
        <end position="26"/>
    </location>
</feature>
<accession>A0A9P7VR82</accession>
<gene>
    <name evidence="2" type="ORF">BT62DRAFT_1006150</name>
</gene>
<evidence type="ECO:0000256" key="1">
    <source>
        <dbReference type="SAM" id="MobiDB-lite"/>
    </source>
</evidence>
<dbReference type="EMBL" id="MU250535">
    <property type="protein sequence ID" value="KAG7445966.1"/>
    <property type="molecule type" value="Genomic_DNA"/>
</dbReference>
<feature type="compositionally biased region" description="Polar residues" evidence="1">
    <location>
        <begin position="1"/>
        <end position="13"/>
    </location>
</feature>
<evidence type="ECO:0000313" key="3">
    <source>
        <dbReference type="Proteomes" id="UP000812287"/>
    </source>
</evidence>
<name>A0A9P7VR82_9AGAR</name>
<feature type="region of interest" description="Disordered" evidence="1">
    <location>
        <begin position="335"/>
        <end position="378"/>
    </location>
</feature>
<proteinExistence type="predicted"/>
<dbReference type="OrthoDB" id="2931533at2759"/>
<dbReference type="GeneID" id="66099506"/>
<protein>
    <submittedName>
        <fullName evidence="2">Uncharacterized protein</fullName>
    </submittedName>
</protein>
<comment type="caution">
    <text evidence="2">The sequence shown here is derived from an EMBL/GenBank/DDBJ whole genome shotgun (WGS) entry which is preliminary data.</text>
</comment>
<feature type="compositionally biased region" description="Basic and acidic residues" evidence="1">
    <location>
        <begin position="74"/>
        <end position="84"/>
    </location>
</feature>
<reference evidence="2" key="1">
    <citation type="submission" date="2020-11" db="EMBL/GenBank/DDBJ databases">
        <title>Adaptations for nitrogen fixation in a non-lichenized fungal sporocarp promotes dispersal by wood-feeding termites.</title>
        <authorList>
            <consortium name="DOE Joint Genome Institute"/>
            <person name="Koch R.A."/>
            <person name="Yoon G."/>
            <person name="Arayal U."/>
            <person name="Lail K."/>
            <person name="Amirebrahimi M."/>
            <person name="Labutti K."/>
            <person name="Lipzen A."/>
            <person name="Riley R."/>
            <person name="Barry K."/>
            <person name="Henrissat B."/>
            <person name="Grigoriev I.V."/>
            <person name="Herr J.R."/>
            <person name="Aime M.C."/>
        </authorList>
    </citation>
    <scope>NUCLEOTIDE SEQUENCE</scope>
    <source>
        <strain evidence="2">MCA 3950</strain>
    </source>
</reference>
<feature type="region of interest" description="Disordered" evidence="1">
    <location>
        <begin position="1"/>
        <end position="123"/>
    </location>
</feature>
<feature type="compositionally biased region" description="Acidic residues" evidence="1">
    <location>
        <begin position="60"/>
        <end position="71"/>
    </location>
</feature>
<dbReference type="AlphaFoldDB" id="A0A9P7VR82"/>
<dbReference type="Proteomes" id="UP000812287">
    <property type="component" value="Unassembled WGS sequence"/>
</dbReference>